<keyword evidence="7 16" id="KW-0479">Metal-binding</keyword>
<dbReference type="InterPro" id="IPR008972">
    <property type="entry name" value="Cupredoxin"/>
</dbReference>
<dbReference type="RefSeq" id="WP_319845343.1">
    <property type="nucleotide sequence ID" value="NZ_JAXAFJ010000010.1"/>
</dbReference>
<dbReference type="EMBL" id="JAXAFJ010000010">
    <property type="protein sequence ID" value="MDX6807214.1"/>
    <property type="molecule type" value="Genomic_DNA"/>
</dbReference>
<evidence type="ECO:0000256" key="15">
    <source>
        <dbReference type="ARBA" id="ARBA00047816"/>
    </source>
</evidence>
<evidence type="ECO:0000256" key="11">
    <source>
        <dbReference type="ARBA" id="ARBA00023008"/>
    </source>
</evidence>
<keyword evidence="9 17" id="KW-1133">Transmembrane helix</keyword>
<keyword evidence="6 17" id="KW-0812">Transmembrane</keyword>
<comment type="function">
    <text evidence="13">Subunits I and II form the functional core of the enzyme complex. Electrons originating in cytochrome c are transferred via heme a and Cu(A) to the binuclear center formed by heme a3 and Cu(B).</text>
</comment>
<dbReference type="Pfam" id="PF00116">
    <property type="entry name" value="COX2"/>
    <property type="match status" value="1"/>
</dbReference>
<keyword evidence="3" id="KW-0813">Transport</keyword>
<evidence type="ECO:0000256" key="16">
    <source>
        <dbReference type="PROSITE-ProRule" id="PRU00433"/>
    </source>
</evidence>
<dbReference type="PANTHER" id="PTHR22888:SF9">
    <property type="entry name" value="CYTOCHROME C OXIDASE SUBUNIT 2"/>
    <property type="match status" value="1"/>
</dbReference>
<evidence type="ECO:0000256" key="2">
    <source>
        <dbReference type="ARBA" id="ARBA00007866"/>
    </source>
</evidence>
<evidence type="ECO:0000256" key="13">
    <source>
        <dbReference type="ARBA" id="ARBA00024688"/>
    </source>
</evidence>
<dbReference type="CDD" id="cd04213">
    <property type="entry name" value="CuRO_CcO_Caa3_II"/>
    <property type="match status" value="1"/>
</dbReference>
<evidence type="ECO:0000256" key="12">
    <source>
        <dbReference type="ARBA" id="ARBA00023136"/>
    </source>
</evidence>
<feature type="transmembrane region" description="Helical" evidence="17">
    <location>
        <begin position="77"/>
        <end position="99"/>
    </location>
</feature>
<comment type="subcellular location">
    <subcellularLocation>
        <location evidence="1">Membrane</location>
        <topology evidence="1">Multi-pass membrane protein</topology>
    </subcellularLocation>
</comment>
<feature type="domain" description="Cytochrome c" evidence="19">
    <location>
        <begin position="237"/>
        <end position="329"/>
    </location>
</feature>
<dbReference type="InterPro" id="IPR009056">
    <property type="entry name" value="Cyt_c-like_dom"/>
</dbReference>
<evidence type="ECO:0000256" key="1">
    <source>
        <dbReference type="ARBA" id="ARBA00004141"/>
    </source>
</evidence>
<evidence type="ECO:0000313" key="21">
    <source>
        <dbReference type="Proteomes" id="UP001274321"/>
    </source>
</evidence>
<dbReference type="SUPFAM" id="SSF49503">
    <property type="entry name" value="Cupredoxins"/>
    <property type="match status" value="1"/>
</dbReference>
<name>A0ABU4RQT4_9HYPH</name>
<comment type="caution">
    <text evidence="20">The sequence shown here is derived from an EMBL/GenBank/DDBJ whole genome shotgun (WGS) entry which is preliminary data.</text>
</comment>
<accession>A0ABU4RQT4</accession>
<dbReference type="InterPro" id="IPR036909">
    <property type="entry name" value="Cyt_c-like_dom_sf"/>
</dbReference>
<feature type="transmembrane region" description="Helical" evidence="17">
    <location>
        <begin position="40"/>
        <end position="65"/>
    </location>
</feature>
<proteinExistence type="inferred from homology"/>
<dbReference type="InterPro" id="IPR001505">
    <property type="entry name" value="Copper_CuA"/>
</dbReference>
<keyword evidence="12 17" id="KW-0472">Membrane</keyword>
<keyword evidence="5" id="KW-0679">Respiratory chain</keyword>
<dbReference type="PROSITE" id="PS51257">
    <property type="entry name" value="PROKAR_LIPOPROTEIN"/>
    <property type="match status" value="1"/>
</dbReference>
<evidence type="ECO:0000256" key="5">
    <source>
        <dbReference type="ARBA" id="ARBA00022660"/>
    </source>
</evidence>
<evidence type="ECO:0000256" key="4">
    <source>
        <dbReference type="ARBA" id="ARBA00022617"/>
    </source>
</evidence>
<dbReference type="Proteomes" id="UP001274321">
    <property type="component" value="Unassembled WGS sequence"/>
</dbReference>
<evidence type="ECO:0000256" key="8">
    <source>
        <dbReference type="ARBA" id="ARBA00022982"/>
    </source>
</evidence>
<evidence type="ECO:0000256" key="3">
    <source>
        <dbReference type="ARBA" id="ARBA00022448"/>
    </source>
</evidence>
<dbReference type="InterPro" id="IPR014222">
    <property type="entry name" value="Cyt_c_oxidase_su2"/>
</dbReference>
<comment type="similarity">
    <text evidence="2">Belongs to the cytochrome c oxidase subunit 2 family.</text>
</comment>
<dbReference type="PROSITE" id="PS50857">
    <property type="entry name" value="COX2_CUA"/>
    <property type="match status" value="1"/>
</dbReference>
<dbReference type="InterPro" id="IPR002429">
    <property type="entry name" value="CcO_II-like_C"/>
</dbReference>
<evidence type="ECO:0000256" key="6">
    <source>
        <dbReference type="ARBA" id="ARBA00022692"/>
    </source>
</evidence>
<dbReference type="InterPro" id="IPR045187">
    <property type="entry name" value="CcO_II"/>
</dbReference>
<evidence type="ECO:0000313" key="20">
    <source>
        <dbReference type="EMBL" id="MDX6807214.1"/>
    </source>
</evidence>
<dbReference type="Pfam" id="PF00034">
    <property type="entry name" value="Cytochrom_C"/>
    <property type="match status" value="1"/>
</dbReference>
<dbReference type="PROSITE" id="PS51007">
    <property type="entry name" value="CYTC"/>
    <property type="match status" value="1"/>
</dbReference>
<evidence type="ECO:0000256" key="9">
    <source>
        <dbReference type="ARBA" id="ARBA00022989"/>
    </source>
</evidence>
<keyword evidence="11" id="KW-0186">Copper</keyword>
<keyword evidence="10 16" id="KW-0408">Iron</keyword>
<gene>
    <name evidence="20" type="primary">coxB</name>
    <name evidence="20" type="ORF">SCD90_14170</name>
</gene>
<evidence type="ECO:0000256" key="7">
    <source>
        <dbReference type="ARBA" id="ARBA00022723"/>
    </source>
</evidence>
<organism evidence="20 21">
    <name type="scientific">Terrihabitans rhizophilus</name>
    <dbReference type="NCBI Taxonomy" id="3092662"/>
    <lineage>
        <taxon>Bacteria</taxon>
        <taxon>Pseudomonadati</taxon>
        <taxon>Pseudomonadota</taxon>
        <taxon>Alphaproteobacteria</taxon>
        <taxon>Hyphomicrobiales</taxon>
        <taxon>Terrihabitans</taxon>
    </lineage>
</organism>
<dbReference type="Gene3D" id="2.60.40.420">
    <property type="entry name" value="Cupredoxins - blue copper proteins"/>
    <property type="match status" value="1"/>
</dbReference>
<evidence type="ECO:0000256" key="10">
    <source>
        <dbReference type="ARBA" id="ARBA00023004"/>
    </source>
</evidence>
<dbReference type="InterPro" id="IPR034236">
    <property type="entry name" value="CuRO_CcO_Caa3_II"/>
</dbReference>
<dbReference type="PANTHER" id="PTHR22888">
    <property type="entry name" value="CYTOCHROME C OXIDASE, SUBUNIT II"/>
    <property type="match status" value="1"/>
</dbReference>
<evidence type="ECO:0000259" key="19">
    <source>
        <dbReference type="PROSITE" id="PS51007"/>
    </source>
</evidence>
<dbReference type="SUPFAM" id="SSF46626">
    <property type="entry name" value="Cytochrome c"/>
    <property type="match status" value="1"/>
</dbReference>
<evidence type="ECO:0000256" key="14">
    <source>
        <dbReference type="ARBA" id="ARBA00031399"/>
    </source>
</evidence>
<dbReference type="PROSITE" id="PS00078">
    <property type="entry name" value="COX2"/>
    <property type="match status" value="1"/>
</dbReference>
<keyword evidence="4 16" id="KW-0349">Heme</keyword>
<protein>
    <recommendedName>
        <fullName evidence="14">Cytochrome aa3 subunit 2</fullName>
    </recommendedName>
</protein>
<evidence type="ECO:0000259" key="18">
    <source>
        <dbReference type="PROSITE" id="PS50857"/>
    </source>
</evidence>
<dbReference type="NCBIfam" id="TIGR02866">
    <property type="entry name" value="CoxB"/>
    <property type="match status" value="1"/>
</dbReference>
<keyword evidence="21" id="KW-1185">Reference proteome</keyword>
<keyword evidence="8" id="KW-0249">Electron transport</keyword>
<reference evidence="20 21" key="1">
    <citation type="submission" date="2023-11" db="EMBL/GenBank/DDBJ databases">
        <authorList>
            <person name="Bao R."/>
        </authorList>
    </citation>
    <scope>NUCLEOTIDE SEQUENCE [LARGE SCALE GENOMIC DNA]</scope>
    <source>
        <strain evidence="20 21">PJ23</strain>
    </source>
</reference>
<sequence length="329" mass="35378">MRARWRGPFLLLPLLLAGCSTIQSALHPVGPEASRILDLTWVLFALAAFVTIIVLSALALALFGPDRARRRIADGRTIVALGIVFPVVTLTALLGYGLWVMRENTSPSPAQPGLQVEVIGEQWWWRVHYRLPDGTIVASANEVRIPTGREVEFALRSADVIHSFWVPSLAGKLDMIPGRTNHLRFSADRPGVYRGQCAEYCGGAHALMAFEVVAMAPEDFDAWLAALPATLPPPAEPEATRGGELFVAAGCGGCHAVRGTAADGTTGPDLSRVGERRTIAAATLPNTPDNLARFIAEPSHIKPGVLMPPFTVLSADERRAISLYLAGLR</sequence>
<evidence type="ECO:0000256" key="17">
    <source>
        <dbReference type="SAM" id="Phobius"/>
    </source>
</evidence>
<comment type="catalytic activity">
    <reaction evidence="15">
        <text>4 Fe(II)-[cytochrome c] + O2 + 8 H(+)(in) = 4 Fe(III)-[cytochrome c] + 2 H2O + 4 H(+)(out)</text>
        <dbReference type="Rhea" id="RHEA:11436"/>
        <dbReference type="Rhea" id="RHEA-COMP:10350"/>
        <dbReference type="Rhea" id="RHEA-COMP:14399"/>
        <dbReference type="ChEBI" id="CHEBI:15377"/>
        <dbReference type="ChEBI" id="CHEBI:15378"/>
        <dbReference type="ChEBI" id="CHEBI:15379"/>
        <dbReference type="ChEBI" id="CHEBI:29033"/>
        <dbReference type="ChEBI" id="CHEBI:29034"/>
        <dbReference type="EC" id="7.1.1.9"/>
    </reaction>
</comment>
<feature type="domain" description="Cytochrome oxidase subunit II copper A binding" evidence="18">
    <location>
        <begin position="111"/>
        <end position="226"/>
    </location>
</feature>